<dbReference type="AlphaFoldDB" id="A0A1C3YBN2"/>
<protein>
    <submittedName>
        <fullName evidence="1">Proline racemase</fullName>
    </submittedName>
</protein>
<proteinExistence type="predicted"/>
<gene>
    <name evidence="1" type="ORF">GA0061105_1245</name>
</gene>
<evidence type="ECO:0000313" key="2">
    <source>
        <dbReference type="Proteomes" id="UP000198723"/>
    </source>
</evidence>
<evidence type="ECO:0000313" key="1">
    <source>
        <dbReference type="EMBL" id="SCB61789.1"/>
    </source>
</evidence>
<name>A0A1C3YBN2_9HYPH</name>
<accession>A0A1C3YBN2</accession>
<sequence>MMMVCGMAITADIKSRLGEMIYGAIRMLDIAASINASIAFALLIVTDRSHERCGGWARVIGHNSIFVDDRDPLAHGFQIR</sequence>
<dbReference type="Proteomes" id="UP000198723">
    <property type="component" value="Unassembled WGS sequence"/>
</dbReference>
<dbReference type="EMBL" id="FMAJ01000024">
    <property type="protein sequence ID" value="SCB61789.1"/>
    <property type="molecule type" value="Genomic_DNA"/>
</dbReference>
<organism evidence="1 2">
    <name type="scientific">Rhizobium aethiopicum</name>
    <dbReference type="NCBI Taxonomy" id="1138170"/>
    <lineage>
        <taxon>Bacteria</taxon>
        <taxon>Pseudomonadati</taxon>
        <taxon>Pseudomonadota</taxon>
        <taxon>Alphaproteobacteria</taxon>
        <taxon>Hyphomicrobiales</taxon>
        <taxon>Rhizobiaceae</taxon>
        <taxon>Rhizobium/Agrobacterium group</taxon>
        <taxon>Rhizobium</taxon>
    </lineage>
</organism>
<reference evidence="1 2" key="1">
    <citation type="submission" date="2016-08" db="EMBL/GenBank/DDBJ databases">
        <authorList>
            <person name="Seilhamer J.J."/>
        </authorList>
    </citation>
    <scope>NUCLEOTIDE SEQUENCE [LARGE SCALE GENOMIC DNA]</scope>
    <source>
        <strain evidence="1 2">HBR26</strain>
    </source>
</reference>
<dbReference type="STRING" id="1138170.GA0061105_1245"/>